<comment type="caution">
    <text evidence="3">The sequence shown here is derived from an EMBL/GenBank/DDBJ whole genome shotgun (WGS) entry which is preliminary data.</text>
</comment>
<keyword evidence="2" id="KW-0812">Transmembrane</keyword>
<evidence type="ECO:0000256" key="2">
    <source>
        <dbReference type="SAM" id="Phobius"/>
    </source>
</evidence>
<dbReference type="Proteomes" id="UP000028098">
    <property type="component" value="Unassembled WGS sequence"/>
</dbReference>
<keyword evidence="2" id="KW-0472">Membrane</keyword>
<dbReference type="RefSeq" id="WP_042902911.1">
    <property type="nucleotide sequence ID" value="NZ_JPGB01000006.1"/>
</dbReference>
<gene>
    <name evidence="3" type="ORF">SK143_1588</name>
</gene>
<evidence type="ECO:0000313" key="3">
    <source>
        <dbReference type="EMBL" id="KEQ49646.1"/>
    </source>
</evidence>
<proteinExistence type="predicted"/>
<feature type="coiled-coil region" evidence="1">
    <location>
        <begin position="217"/>
        <end position="322"/>
    </location>
</feature>
<evidence type="ECO:0000256" key="1">
    <source>
        <dbReference type="SAM" id="Coils"/>
    </source>
</evidence>
<protein>
    <submittedName>
        <fullName evidence="3">Uncharacterized protein</fullName>
    </submittedName>
</protein>
<keyword evidence="2" id="KW-1133">Transmembrane helix</keyword>
<feature type="transmembrane region" description="Helical" evidence="2">
    <location>
        <begin position="40"/>
        <end position="59"/>
    </location>
</feature>
<name>A0A081R373_STROR</name>
<organism evidence="3 4">
    <name type="scientific">Streptococcus oralis</name>
    <dbReference type="NCBI Taxonomy" id="1303"/>
    <lineage>
        <taxon>Bacteria</taxon>
        <taxon>Bacillati</taxon>
        <taxon>Bacillota</taxon>
        <taxon>Bacilli</taxon>
        <taxon>Lactobacillales</taxon>
        <taxon>Streptococcaceae</taxon>
        <taxon>Streptococcus</taxon>
    </lineage>
</organism>
<reference evidence="3 4" key="1">
    <citation type="submission" date="2014-05" db="EMBL/GenBank/DDBJ databases">
        <authorList>
            <person name="Daugherty S.C."/>
            <person name="Tallon L.J."/>
            <person name="Sadzewicz L."/>
            <person name="Kilian M."/>
            <person name="Tettelin H."/>
        </authorList>
    </citation>
    <scope>NUCLEOTIDE SEQUENCE [LARGE SCALE GENOMIC DNA]</scope>
    <source>
        <strain evidence="3 4">SK143</strain>
    </source>
</reference>
<dbReference type="AlphaFoldDB" id="A0A081R373"/>
<sequence>MSTLIEISKRWIEKIKSSPILKPFIKTKVWFQENIIKRKLVIFSMLFLTWLSLLMGAIFSPQRQTYTSEQLKTKQVFANGSGEMKLVSQEYSPDTGIIVLQFETKDATTSIDRGIDAKRLKWKLYAQHKDSKIEMDVVPIIDNKVSVIIKGVPKNFGAFAIDVTNQTVSSSSIDVNISSPSSDSKKVSQKKSEEDDTVQFFVTPQNTQLEIKAIELVSREEFTLQEIEKEINFQNEQSQKLTTSIAQLKESIEDDNSRKASLQTEAKYLTGDDLEANQKNIATLDTNIETKNRTIETAYKNIEKLKAKLESLDKKKQAVKDGTFEFSNPIETVEMN</sequence>
<dbReference type="PATRIC" id="fig|1303.44.peg.1520"/>
<keyword evidence="1" id="KW-0175">Coiled coil</keyword>
<dbReference type="EMBL" id="JPGB01000006">
    <property type="protein sequence ID" value="KEQ49646.1"/>
    <property type="molecule type" value="Genomic_DNA"/>
</dbReference>
<dbReference type="Gene3D" id="1.20.5.340">
    <property type="match status" value="1"/>
</dbReference>
<evidence type="ECO:0000313" key="4">
    <source>
        <dbReference type="Proteomes" id="UP000028098"/>
    </source>
</evidence>
<accession>A0A081R373</accession>